<organism evidence="1 2">
    <name type="scientific">Variovorax defluvii</name>
    <dbReference type="NCBI Taxonomy" id="913761"/>
    <lineage>
        <taxon>Bacteria</taxon>
        <taxon>Pseudomonadati</taxon>
        <taxon>Pseudomonadota</taxon>
        <taxon>Betaproteobacteria</taxon>
        <taxon>Burkholderiales</taxon>
        <taxon>Comamonadaceae</taxon>
        <taxon>Variovorax</taxon>
    </lineage>
</organism>
<dbReference type="EMBL" id="BAABGJ010000017">
    <property type="protein sequence ID" value="GAA4340614.1"/>
    <property type="molecule type" value="Genomic_DNA"/>
</dbReference>
<evidence type="ECO:0000313" key="1">
    <source>
        <dbReference type="EMBL" id="GAA4340614.1"/>
    </source>
</evidence>
<dbReference type="Proteomes" id="UP001500975">
    <property type="component" value="Unassembled WGS sequence"/>
</dbReference>
<comment type="caution">
    <text evidence="1">The sequence shown here is derived from an EMBL/GenBank/DDBJ whole genome shotgun (WGS) entry which is preliminary data.</text>
</comment>
<accession>A0ABP8HKI2</accession>
<protein>
    <submittedName>
        <fullName evidence="1">Uncharacterized protein</fullName>
    </submittedName>
</protein>
<keyword evidence="2" id="KW-1185">Reference proteome</keyword>
<evidence type="ECO:0000313" key="2">
    <source>
        <dbReference type="Proteomes" id="UP001500975"/>
    </source>
</evidence>
<gene>
    <name evidence="1" type="ORF">GCM10023165_20730</name>
</gene>
<sequence>MITDGTGDEIRAALFSEVHDQWKHVLAIEFAGCLMQCRFAQIDKYHPSALPQELARDSDAKVSCTSGDNSGPARKCTVHLQFPSLGLHAFV</sequence>
<proteinExistence type="predicted"/>
<reference evidence="2" key="1">
    <citation type="journal article" date="2019" name="Int. J. Syst. Evol. Microbiol.">
        <title>The Global Catalogue of Microorganisms (GCM) 10K type strain sequencing project: providing services to taxonomists for standard genome sequencing and annotation.</title>
        <authorList>
            <consortium name="The Broad Institute Genomics Platform"/>
            <consortium name="The Broad Institute Genome Sequencing Center for Infectious Disease"/>
            <person name="Wu L."/>
            <person name="Ma J."/>
        </authorList>
    </citation>
    <scope>NUCLEOTIDE SEQUENCE [LARGE SCALE GENOMIC DNA]</scope>
    <source>
        <strain evidence="2">JCM 17804</strain>
    </source>
</reference>
<name>A0ABP8HKI2_9BURK</name>